<dbReference type="AlphaFoldDB" id="A0A6C0CLK8"/>
<accession>A0A6C0CLK8</accession>
<sequence>MSAYDEKYYQVRCKTEGNVWVDHGWSETKPTTCPNNVAHEVSRIKFIDRRGISIARVKEETTHTGGHYMCISKTFTAAKNATTTDRWSYGIPISVLAGKLKSKNVHKGDKISIYATSGDSAAGTAGIVGALSASAATGDTTVTVYPGLVNLIDDGYYIEFVNTDTGMATGAYDKDATRPKYMITDYSLVDNTISFTSDPLGTNTGLATSHSAYPPGIPTYVVLKVYMVKDYQLNDEERHVIGEVTQGGSHIPGDYEINFEYQNLTPAGAVDKDVTYRFEFLY</sequence>
<protein>
    <submittedName>
        <fullName evidence="1">Uncharacterized protein</fullName>
    </submittedName>
</protein>
<proteinExistence type="predicted"/>
<reference evidence="1" key="1">
    <citation type="journal article" date="2020" name="Nature">
        <title>Giant virus diversity and host interactions through global metagenomics.</title>
        <authorList>
            <person name="Schulz F."/>
            <person name="Roux S."/>
            <person name="Paez-Espino D."/>
            <person name="Jungbluth S."/>
            <person name="Walsh D.A."/>
            <person name="Denef V.J."/>
            <person name="McMahon K.D."/>
            <person name="Konstantinidis K.T."/>
            <person name="Eloe-Fadrosh E.A."/>
            <person name="Kyrpides N.C."/>
            <person name="Woyke T."/>
        </authorList>
    </citation>
    <scope>NUCLEOTIDE SEQUENCE</scope>
    <source>
        <strain evidence="1">GVMAG-M-3300021343-4</strain>
    </source>
</reference>
<dbReference type="EMBL" id="MN739438">
    <property type="protein sequence ID" value="QHT04790.1"/>
    <property type="molecule type" value="Genomic_DNA"/>
</dbReference>
<organism evidence="1">
    <name type="scientific">viral metagenome</name>
    <dbReference type="NCBI Taxonomy" id="1070528"/>
    <lineage>
        <taxon>unclassified sequences</taxon>
        <taxon>metagenomes</taxon>
        <taxon>organismal metagenomes</taxon>
    </lineage>
</organism>
<name>A0A6C0CLK8_9ZZZZ</name>
<evidence type="ECO:0000313" key="1">
    <source>
        <dbReference type="EMBL" id="QHT04790.1"/>
    </source>
</evidence>